<evidence type="ECO:0000256" key="2">
    <source>
        <dbReference type="SAM" id="MobiDB-lite"/>
    </source>
</evidence>
<dbReference type="InterPro" id="IPR021386">
    <property type="entry name" value="SPP41_DUF3020"/>
</dbReference>
<feature type="compositionally biased region" description="Basic and acidic residues" evidence="2">
    <location>
        <begin position="683"/>
        <end position="704"/>
    </location>
</feature>
<feature type="compositionally biased region" description="Basic and acidic residues" evidence="2">
    <location>
        <begin position="1303"/>
        <end position="1315"/>
    </location>
</feature>
<feature type="compositionally biased region" description="Polar residues" evidence="2">
    <location>
        <begin position="1847"/>
        <end position="1866"/>
    </location>
</feature>
<organism evidence="4 5">
    <name type="scientific">Arxiozyma heterogenica</name>
    <dbReference type="NCBI Taxonomy" id="278026"/>
    <lineage>
        <taxon>Eukaryota</taxon>
        <taxon>Fungi</taxon>
        <taxon>Dikarya</taxon>
        <taxon>Ascomycota</taxon>
        <taxon>Saccharomycotina</taxon>
        <taxon>Saccharomycetes</taxon>
        <taxon>Saccharomycetales</taxon>
        <taxon>Saccharomycetaceae</taxon>
        <taxon>Arxiozyma</taxon>
    </lineage>
</organism>
<evidence type="ECO:0000259" key="3">
    <source>
        <dbReference type="Pfam" id="PF11223"/>
    </source>
</evidence>
<evidence type="ECO:0000313" key="4">
    <source>
        <dbReference type="EMBL" id="KAK5774215.1"/>
    </source>
</evidence>
<feature type="compositionally biased region" description="Basic and acidic residues" evidence="2">
    <location>
        <begin position="277"/>
        <end position="291"/>
    </location>
</feature>
<feature type="coiled-coil region" evidence="1">
    <location>
        <begin position="802"/>
        <end position="853"/>
    </location>
</feature>
<feature type="region of interest" description="Disordered" evidence="2">
    <location>
        <begin position="199"/>
        <end position="295"/>
    </location>
</feature>
<dbReference type="Proteomes" id="UP001306508">
    <property type="component" value="Unassembled WGS sequence"/>
</dbReference>
<keyword evidence="5" id="KW-1185">Reference proteome</keyword>
<feature type="compositionally biased region" description="Basic and acidic residues" evidence="2">
    <location>
        <begin position="535"/>
        <end position="545"/>
    </location>
</feature>
<comment type="caution">
    <text evidence="4">The sequence shown here is derived from an EMBL/GenBank/DDBJ whole genome shotgun (WGS) entry which is preliminary data.</text>
</comment>
<feature type="domain" description="DUF3020" evidence="3">
    <location>
        <begin position="1696"/>
        <end position="1743"/>
    </location>
</feature>
<feature type="compositionally biased region" description="Polar residues" evidence="2">
    <location>
        <begin position="1286"/>
        <end position="1300"/>
    </location>
</feature>
<proteinExistence type="predicted"/>
<feature type="compositionally biased region" description="Low complexity" evidence="2">
    <location>
        <begin position="201"/>
        <end position="215"/>
    </location>
</feature>
<feature type="region of interest" description="Disordered" evidence="2">
    <location>
        <begin position="492"/>
        <end position="720"/>
    </location>
</feature>
<feature type="region of interest" description="Disordered" evidence="2">
    <location>
        <begin position="1280"/>
        <end position="1319"/>
    </location>
</feature>
<feature type="region of interest" description="Disordered" evidence="2">
    <location>
        <begin position="1847"/>
        <end position="1886"/>
    </location>
</feature>
<accession>A0AAN7WF49</accession>
<dbReference type="EMBL" id="JAWIZZ010000055">
    <property type="protein sequence ID" value="KAK5774215.1"/>
    <property type="molecule type" value="Genomic_DNA"/>
</dbReference>
<protein>
    <recommendedName>
        <fullName evidence="3">DUF3020 domain-containing protein</fullName>
    </recommendedName>
</protein>
<feature type="region of interest" description="Disordered" evidence="2">
    <location>
        <begin position="370"/>
        <end position="461"/>
    </location>
</feature>
<feature type="compositionally biased region" description="Low complexity" evidence="2">
    <location>
        <begin position="408"/>
        <end position="421"/>
    </location>
</feature>
<gene>
    <name evidence="4" type="ORF">RI543_004504</name>
</gene>
<feature type="compositionally biased region" description="Low complexity" evidence="2">
    <location>
        <begin position="247"/>
        <end position="261"/>
    </location>
</feature>
<feature type="compositionally biased region" description="Polar residues" evidence="2">
    <location>
        <begin position="1874"/>
        <end position="1886"/>
    </location>
</feature>
<feature type="compositionally biased region" description="Basic residues" evidence="2">
    <location>
        <begin position="392"/>
        <end position="407"/>
    </location>
</feature>
<feature type="compositionally biased region" description="Basic and acidic residues" evidence="2">
    <location>
        <begin position="634"/>
        <end position="654"/>
    </location>
</feature>
<evidence type="ECO:0000313" key="5">
    <source>
        <dbReference type="Proteomes" id="UP001306508"/>
    </source>
</evidence>
<sequence>MSENQDNEELNFNELIGNLLTSHNEAHEQHDMDAAAAIGDSDNMTKESEQNPNESNMDIDINHDVHDMDLPDIMDDDIDEGGFGPNASDFTSVVNNAIDLIKPTTNSNTNEQDHETGNVITEPHIDEEQQNEWAHLLQRGLYEEEPGQEQGDAHAENYNKIEQNVGDTQFDDDALDQDDENLRRAILETLQVISNNTIDENVPNNNIENNRDNNNTFEGIKQVEILDKPTKKTSKKKKKDKDKQKQTSHNSSSSKKTVAESSEQEEKKKPKSKKKSKEKEKSRLTKNESKKNIQNNEVVNNDHLIQIDDVIRGIMESDTLLESNNDLNILNNTTNDFNEINKQEVNNDTNDFETQALVEATLKAFEKELMASETSSVSTTKTKKASTTSKKTSSKSKSKSTTKKPTKSKVSTTSKTATTTETNKDLDYEIPISSFYPQPKKTTTTTTKKKKKKKTDKSVTASKELQNVLTESSDFQDDEFSKVLAEIVNQVVETSLAEPIEEKEKAKTKAKTKRKGEEREKKSSKHSVDSSSKSIRKDTSENRTSKDKKKITQTKIDHLSPITKAIQPVHDNKEEEKDNDDDEPFDLNQIMQNAMSLAFQTKHRESEEKEEEPRLEERLQEIQIESPKSIELQDSEKLIEVKDKKEHETSKKSEEEEPSSNNELSISERKQKKTKPKKIAKTKKSEKATKLETIKVKKPKEPKGKPKSSKKKTSEPTERKKFETIIIDNFQKKLVNNSMSDITNSMRKLNAQAKGRVDNKNREIIIRNVEIEKRFAKLKNGLVMKSQSPEEVFRKKFSLIAAAAANEARKRRRQKNKELRLKLKEEKEKIRIAKKAQKELDQAKFDAEQKELAEIVARGPPYPPDLRLTKKGVPKKPYRRWTPEEMKLRAQLDNESLDEVEPKIKVLKSSKNGVAAITKAPLFNFIRLNVVLDKKNLQDIKETLLKIHLPESYLDYLFSDSGTLGYPINEIVMALENRIIYKFDSSAKTIVHKERFLFHPPWMLPLCPPIALPVARRSIASKKHNKKKTSGIQDTSAFIAVTKKLIPTILNPIINTLKTAAKKRIANGASPEEATRHLLTIINHTKKSIAQVITNARNRQLRQSLTKVKLEDAVNKTALSTIKSNNLNMIPLLNTVNRNKRPLDSTDVQNPDTNKKNVLNVIPLVPLTKKIKRDEKSTPEVIVIPDHKSNTDNNNFSEATIFAKPIKNIKTIGETTSDLNKVDDMVEKNTIIDLNVTKPIQTNIDKISLESSVTDLGTVTTLDKVSNEITKNINDCKTPLLPKSSILENSDSSYNTTDAETNTDEKISDKNDNKHNGSIISKKVDNNTLKERSMQSITLDKINDLTAEQHCSAEVLPNDKNNSLLVKKETKNGELNVIMDKNSLLDTNDLNDKKSTANNIDKSDTNNVNTTLINYSSETSVHPITKNVNSETNEDTIEKSTIKKDSKYNDETSDNIHIETEKNTGSQQEMTKLISSQDNDEKEGIEHIEKIVPKKVFDIETNGIDEIHKNKEEEKDIIKIKQENESGLKKIPIDIPSTSNETIAPNAPIKVESMVQSLVVQQLQNSNEEDGEALPIGITSIITSTLTDLLPKIQQDFITEEKRQRRTGPNSVLNLDGLVPPSQVKMSPAERLLKNPIDRKIKPPKVKERKDTFQVKYNFNIPDFSNISGKKNILQKKLKEFLSNEEFELLRKDISKERKRRWRDANGIQNKINDLRARLRKRATKAFGIENTKEKLEWVDSTFKKKCEEAGFTEFLAQKPNYSEKRDKATITDNDILNMLAINLNRLDLAHKIEASLIEEAKVEVEPKRKKRKIEKITQEIKGSDDSSIITESSESVSNNVKLSKDTVISDNSKDSSVGNNKNPENINDDLKESSNNNPIPDTNIDTRLIAI</sequence>
<reference evidence="5" key="1">
    <citation type="submission" date="2023-07" db="EMBL/GenBank/DDBJ databases">
        <title>A draft genome of Kazachstania heterogenica Y-27499.</title>
        <authorList>
            <person name="Donic C."/>
            <person name="Kralova J.S."/>
            <person name="Fidel L."/>
            <person name="Ben-Dor S."/>
            <person name="Jung S."/>
        </authorList>
    </citation>
    <scope>NUCLEOTIDE SEQUENCE [LARGE SCALE GENOMIC DNA]</scope>
    <source>
        <strain evidence="5">Y27499</strain>
    </source>
</reference>
<dbReference type="Pfam" id="PF11223">
    <property type="entry name" value="DUF3020"/>
    <property type="match status" value="1"/>
</dbReference>
<feature type="region of interest" description="Disordered" evidence="2">
    <location>
        <begin position="21"/>
        <end position="58"/>
    </location>
</feature>
<feature type="compositionally biased region" description="Basic and acidic residues" evidence="2">
    <location>
        <begin position="24"/>
        <end position="33"/>
    </location>
</feature>
<feature type="region of interest" description="Disordered" evidence="2">
    <location>
        <begin position="1601"/>
        <end position="1620"/>
    </location>
</feature>
<feature type="compositionally biased region" description="Basic residues" evidence="2">
    <location>
        <begin position="231"/>
        <end position="240"/>
    </location>
</feature>
<feature type="compositionally biased region" description="Polar residues" evidence="2">
    <location>
        <begin position="589"/>
        <end position="599"/>
    </location>
</feature>
<feature type="compositionally biased region" description="Basic and acidic residues" evidence="2">
    <location>
        <begin position="602"/>
        <end position="620"/>
    </location>
</feature>
<keyword evidence="1" id="KW-0175">Coiled coil</keyword>
<feature type="compositionally biased region" description="Basic residues" evidence="2">
    <location>
        <begin position="670"/>
        <end position="682"/>
    </location>
</feature>
<feature type="compositionally biased region" description="Low complexity" evidence="2">
    <location>
        <begin position="372"/>
        <end position="391"/>
    </location>
</feature>
<name>A0AAN7WF49_9SACH</name>
<evidence type="ECO:0000256" key="1">
    <source>
        <dbReference type="SAM" id="Coils"/>
    </source>
</evidence>